<evidence type="ECO:0000313" key="2">
    <source>
        <dbReference type="EMBL" id="GGG36003.1"/>
    </source>
</evidence>
<dbReference type="RefSeq" id="WP_188900629.1">
    <property type="nucleotide sequence ID" value="NZ_BMKS01000006.1"/>
</dbReference>
<feature type="domain" description="Glycosyltransferase 2-like" evidence="1">
    <location>
        <begin position="4"/>
        <end position="114"/>
    </location>
</feature>
<name>A0A8J2ZBW7_9PROT</name>
<gene>
    <name evidence="2" type="ORF">GCM10010964_24900</name>
</gene>
<evidence type="ECO:0000259" key="1">
    <source>
        <dbReference type="Pfam" id="PF00535"/>
    </source>
</evidence>
<comment type="caution">
    <text evidence="2">The sequence shown here is derived from an EMBL/GenBank/DDBJ whole genome shotgun (WGS) entry which is preliminary data.</text>
</comment>
<dbReference type="Gene3D" id="3.90.550.10">
    <property type="entry name" value="Spore Coat Polysaccharide Biosynthesis Protein SpsA, Chain A"/>
    <property type="match status" value="1"/>
</dbReference>
<sequence>MITIHMTTHRRFASGLLRRAVASVLAQDHTDFEFVICDDASTDGTADYLAGVAARDPRVRVIRNPRNVNSVAISLGRCMQAADPARRWVSWMFDDCILRPGALSRLARAVSGAGAPGMVFGVTEVLQPGGAPPLRVGDASPAAIRRGVANSSILVPNGGILVDRVVFDRVGWYDPSIVLRRSCDWDLFRRIIEAGVPFATLPEVLMDEHGALQSDSLRNAFTTSLDLMRRYCAARDAAGVRLDLANCLAMPVDWIPPGFWTSDEMALMQYMFVEYFLSVGDVARAFRWARRLAERLPRPSLMRENLLRRAVPRGPAAAEGGGFDPMAAGAYAALVFGAYGQHLAERQAAQGLAA</sequence>
<dbReference type="EMBL" id="BMKS01000006">
    <property type="protein sequence ID" value="GGG36003.1"/>
    <property type="molecule type" value="Genomic_DNA"/>
</dbReference>
<evidence type="ECO:0000313" key="3">
    <source>
        <dbReference type="Proteomes" id="UP000597507"/>
    </source>
</evidence>
<dbReference type="InterPro" id="IPR050834">
    <property type="entry name" value="Glycosyltransf_2"/>
</dbReference>
<dbReference type="SUPFAM" id="SSF53448">
    <property type="entry name" value="Nucleotide-diphospho-sugar transferases"/>
    <property type="match status" value="1"/>
</dbReference>
<protein>
    <recommendedName>
        <fullName evidence="1">Glycosyltransferase 2-like domain-containing protein</fullName>
    </recommendedName>
</protein>
<dbReference type="AlphaFoldDB" id="A0A8J2ZBW7"/>
<proteinExistence type="predicted"/>
<dbReference type="PANTHER" id="PTHR43685">
    <property type="entry name" value="GLYCOSYLTRANSFERASE"/>
    <property type="match status" value="1"/>
</dbReference>
<dbReference type="Proteomes" id="UP000597507">
    <property type="component" value="Unassembled WGS sequence"/>
</dbReference>
<dbReference type="Pfam" id="PF00535">
    <property type="entry name" value="Glycos_transf_2"/>
    <property type="match status" value="1"/>
</dbReference>
<reference evidence="2 3" key="1">
    <citation type="journal article" date="2014" name="Int. J. Syst. Evol. Microbiol.">
        <title>Complete genome sequence of Corynebacterium casei LMG S-19264T (=DSM 44701T), isolated from a smear-ripened cheese.</title>
        <authorList>
            <consortium name="US DOE Joint Genome Institute (JGI-PGF)"/>
            <person name="Walter F."/>
            <person name="Albersmeier A."/>
            <person name="Kalinowski J."/>
            <person name="Ruckert C."/>
        </authorList>
    </citation>
    <scope>NUCLEOTIDE SEQUENCE [LARGE SCALE GENOMIC DNA]</scope>
    <source>
        <strain evidence="2 3">CGMCC 1.16330</strain>
    </source>
</reference>
<keyword evidence="3" id="KW-1185">Reference proteome</keyword>
<accession>A0A8J2ZBW7</accession>
<dbReference type="PANTHER" id="PTHR43685:SF2">
    <property type="entry name" value="GLYCOSYLTRANSFERASE 2-LIKE DOMAIN-CONTAINING PROTEIN"/>
    <property type="match status" value="1"/>
</dbReference>
<dbReference type="InterPro" id="IPR029044">
    <property type="entry name" value="Nucleotide-diphossugar_trans"/>
</dbReference>
<organism evidence="2 3">
    <name type="scientific">Caldovatus sediminis</name>
    <dbReference type="NCBI Taxonomy" id="2041189"/>
    <lineage>
        <taxon>Bacteria</taxon>
        <taxon>Pseudomonadati</taxon>
        <taxon>Pseudomonadota</taxon>
        <taxon>Alphaproteobacteria</taxon>
        <taxon>Acetobacterales</taxon>
        <taxon>Roseomonadaceae</taxon>
        <taxon>Caldovatus</taxon>
    </lineage>
</organism>
<dbReference type="InterPro" id="IPR001173">
    <property type="entry name" value="Glyco_trans_2-like"/>
</dbReference>